<dbReference type="GO" id="GO:0005634">
    <property type="term" value="C:nucleus"/>
    <property type="evidence" value="ECO:0007669"/>
    <property type="project" value="UniProtKB-SubCell"/>
</dbReference>
<dbReference type="SUPFAM" id="SSF56235">
    <property type="entry name" value="N-terminal nucleophile aminohydrolases (Ntn hydrolases)"/>
    <property type="match status" value="1"/>
</dbReference>
<keyword evidence="8" id="KW-1185">Reference proteome</keyword>
<dbReference type="SMART" id="SM00948">
    <property type="entry name" value="Proteasome_A_N"/>
    <property type="match status" value="1"/>
</dbReference>
<comment type="subcellular location">
    <subcellularLocation>
        <location evidence="1">Nucleus</location>
    </subcellularLocation>
</comment>
<dbReference type="PANTHER" id="PTHR11599">
    <property type="entry name" value="PROTEASOME SUBUNIT ALPHA/BETA"/>
    <property type="match status" value="1"/>
</dbReference>
<keyword evidence="2" id="KW-0963">Cytoplasm</keyword>
<keyword evidence="4" id="KW-0539">Nucleus</keyword>
<dbReference type="Pfam" id="PF00227">
    <property type="entry name" value="Proteasome"/>
    <property type="match status" value="1"/>
</dbReference>
<dbReference type="InterPro" id="IPR023332">
    <property type="entry name" value="Proteasome_alpha-type"/>
</dbReference>
<evidence type="ECO:0000256" key="4">
    <source>
        <dbReference type="ARBA" id="ARBA00023242"/>
    </source>
</evidence>
<gene>
    <name evidence="7" type="ORF">QTG54_012693</name>
</gene>
<dbReference type="Pfam" id="PF15867">
    <property type="entry name" value="Dynein_attach_N"/>
    <property type="match status" value="1"/>
</dbReference>
<evidence type="ECO:0000256" key="5">
    <source>
        <dbReference type="PROSITE-ProRule" id="PRU00808"/>
    </source>
</evidence>
<comment type="caution">
    <text evidence="7">The sequence shown here is derived from an EMBL/GenBank/DDBJ whole genome shotgun (WGS) entry which is preliminary data.</text>
</comment>
<dbReference type="InterPro" id="IPR050115">
    <property type="entry name" value="Proteasome_alpha"/>
</dbReference>
<evidence type="ECO:0000256" key="2">
    <source>
        <dbReference type="ARBA" id="ARBA00022490"/>
    </source>
</evidence>
<name>A0AAD8XZ96_9STRA</name>
<keyword evidence="3 5" id="KW-0647">Proteasome</keyword>
<evidence type="ECO:0000259" key="6">
    <source>
        <dbReference type="PROSITE" id="PS00388"/>
    </source>
</evidence>
<dbReference type="Proteomes" id="UP001224775">
    <property type="component" value="Unassembled WGS sequence"/>
</dbReference>
<dbReference type="InterPro" id="IPR029055">
    <property type="entry name" value="Ntn_hydrolases_N"/>
</dbReference>
<dbReference type="AlphaFoldDB" id="A0AAD8XZ96"/>
<dbReference type="PROSITE" id="PS51475">
    <property type="entry name" value="PROTEASOME_ALPHA_2"/>
    <property type="match status" value="1"/>
</dbReference>
<evidence type="ECO:0000256" key="1">
    <source>
        <dbReference type="ARBA" id="ARBA00004123"/>
    </source>
</evidence>
<dbReference type="EMBL" id="JATAAI010000028">
    <property type="protein sequence ID" value="KAK1736671.1"/>
    <property type="molecule type" value="Genomic_DNA"/>
</dbReference>
<dbReference type="PROSITE" id="PS00854">
    <property type="entry name" value="PROTEASOME_BETA_1"/>
    <property type="match status" value="1"/>
</dbReference>
<dbReference type="InterPro" id="IPR001353">
    <property type="entry name" value="Proteasome_sua/b"/>
</dbReference>
<proteinExistence type="inferred from homology"/>
<organism evidence="7 8">
    <name type="scientific">Skeletonema marinoi</name>
    <dbReference type="NCBI Taxonomy" id="267567"/>
    <lineage>
        <taxon>Eukaryota</taxon>
        <taxon>Sar</taxon>
        <taxon>Stramenopiles</taxon>
        <taxon>Ochrophyta</taxon>
        <taxon>Bacillariophyta</taxon>
        <taxon>Coscinodiscophyceae</taxon>
        <taxon>Thalassiosirophycidae</taxon>
        <taxon>Thalassiosirales</taxon>
        <taxon>Skeletonemataceae</taxon>
        <taxon>Skeletonema</taxon>
        <taxon>Skeletonema marinoi-dohrnii complex</taxon>
    </lineage>
</organism>
<dbReference type="GO" id="GO:0019773">
    <property type="term" value="C:proteasome core complex, alpha-subunit complex"/>
    <property type="evidence" value="ECO:0007669"/>
    <property type="project" value="UniProtKB-UniRule"/>
</dbReference>
<dbReference type="Gene3D" id="3.60.20.10">
    <property type="entry name" value="Glutamine Phosphoribosylpyrophosphate, subunit 1, domain 1"/>
    <property type="match status" value="1"/>
</dbReference>
<comment type="similarity">
    <text evidence="5">Belongs to the peptidase T1A family.</text>
</comment>
<reference evidence="7" key="1">
    <citation type="submission" date="2023-06" db="EMBL/GenBank/DDBJ databases">
        <title>Survivors Of The Sea: Transcriptome response of Skeletonema marinoi to long-term dormancy.</title>
        <authorList>
            <person name="Pinder M.I.M."/>
            <person name="Kourtchenko O."/>
            <person name="Robertson E.K."/>
            <person name="Larsson T."/>
            <person name="Maumus F."/>
            <person name="Osuna-Cruz C.M."/>
            <person name="Vancaester E."/>
            <person name="Stenow R."/>
            <person name="Vandepoele K."/>
            <person name="Ploug H."/>
            <person name="Bruchert V."/>
            <person name="Godhe A."/>
            <person name="Topel M."/>
        </authorList>
    </citation>
    <scope>NUCLEOTIDE SEQUENCE</scope>
    <source>
        <strain evidence="7">R05AC</strain>
    </source>
</reference>
<dbReference type="GO" id="GO:0006511">
    <property type="term" value="P:ubiquitin-dependent protein catabolic process"/>
    <property type="evidence" value="ECO:0007669"/>
    <property type="project" value="InterPro"/>
</dbReference>
<dbReference type="PROSITE" id="PS00388">
    <property type="entry name" value="PROTEASOME_ALPHA_1"/>
    <property type="match status" value="1"/>
</dbReference>
<feature type="domain" description="Proteasome alpha-type subunits" evidence="6">
    <location>
        <begin position="5"/>
        <end position="27"/>
    </location>
</feature>
<evidence type="ECO:0000313" key="7">
    <source>
        <dbReference type="EMBL" id="KAK1736671.1"/>
    </source>
</evidence>
<evidence type="ECO:0000256" key="3">
    <source>
        <dbReference type="ARBA" id="ARBA00022942"/>
    </source>
</evidence>
<protein>
    <submittedName>
        <fullName evidence="7">Proteasome subunit alpha type-4</fullName>
    </submittedName>
</protein>
<dbReference type="InterPro" id="IPR000426">
    <property type="entry name" value="Proteasome_asu_N"/>
</dbReference>
<evidence type="ECO:0000313" key="8">
    <source>
        <dbReference type="Proteomes" id="UP001224775"/>
    </source>
</evidence>
<dbReference type="InterPro" id="IPR016050">
    <property type="entry name" value="Proteasome_bsu_CS"/>
</dbReference>
<dbReference type="InterPro" id="IPR031733">
    <property type="entry name" value="Dynein_attach_N"/>
</dbReference>
<dbReference type="Pfam" id="PF10584">
    <property type="entry name" value="Proteasome_A_N"/>
    <property type="match status" value="1"/>
</dbReference>
<sequence length="492" mass="54146">MARRYDSSTTTFSPEGRLHQVEYAIEAINNAGTSVGILAKDGVVMASERKITSGLLAPARTSEKTYKLCGHATCTVAGLTADANILIDQARLRAGRYEYQYQEPIPIENLVEHVCNYKQAYTQYGGLRPFGVAFLFAGYDETHGFQLYQSDPTGKSLLKTDYGTKKEGDDEMKTDEAAGPEIEMPNVAEACRLAVKVLNKTMDGAVASPEKLELFVMSLDEDGKCVHKTLSEEEAKARTDAAIRRAMSALNKDGSLNTSLLERQVREDMAIYSKSRAEDGMKKRALHACQGGYDEFKNFVSVSQLKPISGRDVSSLFNGSSGSLPTSTFRNRTVHGASTVQSGIGCLDGYIDEKKKDGEVVVNDDNKKKNVEVKTKSQGSKVNRSSTKSSRDAYNFLARWKRQCSSSASDTLTFLVHLEEVPETTCQQYFSTDIDSDVVGDIVCALHLLMCIARDKNGRNDDLVAELSSTELLSEPNTTKFIQVARGNDRLW</sequence>
<accession>A0AAD8XZ96</accession>